<name>A0A654F8D9_ARATH</name>
<proteinExistence type="predicted"/>
<evidence type="ECO:0000313" key="2">
    <source>
        <dbReference type="EMBL" id="VYS57787.1"/>
    </source>
</evidence>
<gene>
    <name evidence="1" type="ordered locus">At3g18291</name>
    <name evidence="2" type="ORF">AN1_LOCUS13235</name>
</gene>
<reference evidence="2 3" key="1">
    <citation type="submission" date="2019-11" db="EMBL/GenBank/DDBJ databases">
        <authorList>
            <person name="Jiao W.-B."/>
            <person name="Schneeberger K."/>
        </authorList>
    </citation>
    <scope>NUCLEOTIDE SEQUENCE [LARGE SCALE GENOMIC DNA]</scope>
    <source>
        <strain evidence="3">cv. An-1</strain>
    </source>
</reference>
<dbReference type="AlphaFoldDB" id="A0A654F8D9"/>
<dbReference type="GeneID" id="6241372"/>
<dbReference type="ExpressionAtlas" id="A0A654F8D9">
    <property type="expression patterns" value="baseline"/>
</dbReference>
<dbReference type="RefSeq" id="NP_001118654.1">
    <property type="nucleotide sequence ID" value="NM_001125182.2"/>
</dbReference>
<sequence>MMGYVTYKRNSVRKLACEDFTARSDTVCQLFDFSLISDSTVK</sequence>
<dbReference type="Proteomes" id="UP000426265">
    <property type="component" value="Unassembled WGS sequence"/>
</dbReference>
<dbReference type="Araport" id="AT3G18291"/>
<dbReference type="KEGG" id="ath:AT3G18291"/>
<evidence type="ECO:0000313" key="3">
    <source>
        <dbReference type="Proteomes" id="UP000426265"/>
    </source>
</evidence>
<accession>A0A654F8D9</accession>
<organism evidence="2 3">
    <name type="scientific">Arabidopsis thaliana</name>
    <name type="common">Mouse-ear cress</name>
    <dbReference type="NCBI Taxonomy" id="3702"/>
    <lineage>
        <taxon>Eukaryota</taxon>
        <taxon>Viridiplantae</taxon>
        <taxon>Streptophyta</taxon>
        <taxon>Embryophyta</taxon>
        <taxon>Tracheophyta</taxon>
        <taxon>Spermatophyta</taxon>
        <taxon>Magnoliopsida</taxon>
        <taxon>eudicotyledons</taxon>
        <taxon>Gunneridae</taxon>
        <taxon>Pentapetalae</taxon>
        <taxon>rosids</taxon>
        <taxon>malvids</taxon>
        <taxon>Brassicales</taxon>
        <taxon>Brassicaceae</taxon>
        <taxon>Camelineae</taxon>
        <taxon>Arabidopsis</taxon>
    </lineage>
</organism>
<evidence type="ECO:0000313" key="1">
    <source>
        <dbReference type="Araport" id="AT3G18291"/>
    </source>
</evidence>
<protein>
    <submittedName>
        <fullName evidence="2">Uncharacterized protein</fullName>
    </submittedName>
</protein>
<dbReference type="EMBL" id="CACRSJ010000106">
    <property type="protein sequence ID" value="VYS57787.1"/>
    <property type="molecule type" value="Genomic_DNA"/>
</dbReference>